<evidence type="ECO:0000313" key="3">
    <source>
        <dbReference type="Proteomes" id="UP000242763"/>
    </source>
</evidence>
<dbReference type="SUPFAM" id="SSF51905">
    <property type="entry name" value="FAD/NAD(P)-binding domain"/>
    <property type="match status" value="1"/>
</dbReference>
<dbReference type="InterPro" id="IPR038732">
    <property type="entry name" value="HpyO/CreE_NAD-binding"/>
</dbReference>
<dbReference type="EMBL" id="FORF01000028">
    <property type="protein sequence ID" value="SFJ55660.1"/>
    <property type="molecule type" value="Genomic_DNA"/>
</dbReference>
<accession>A0A1I3SB81</accession>
<proteinExistence type="predicted"/>
<dbReference type="OrthoDB" id="6309046at2"/>
<dbReference type="InterPro" id="IPR052189">
    <property type="entry name" value="L-asp_N-monooxygenase_NS-form"/>
</dbReference>
<protein>
    <submittedName>
        <fullName evidence="2">Uncharacterized NAD(P)/FAD-binding protein YdhS</fullName>
    </submittedName>
</protein>
<dbReference type="PANTHER" id="PTHR40254">
    <property type="entry name" value="BLR0577 PROTEIN"/>
    <property type="match status" value="1"/>
</dbReference>
<evidence type="ECO:0000313" key="2">
    <source>
        <dbReference type="EMBL" id="SFJ55660.1"/>
    </source>
</evidence>
<name>A0A1I3SB81_9HYPH</name>
<dbReference type="Proteomes" id="UP000242763">
    <property type="component" value="Unassembled WGS sequence"/>
</dbReference>
<sequence>MTLTVAIVGAGPTGLYTFQKLIETKEPLTIWVFEKGDRAGIGMPYTAEKTDRRMLANIASIEIPTLTMSYYDWLKEQPDAILKSYGVEPTTFNVRTFTPRMLLGEYYRAQFVTLVGHAEERGHHVEILEGVEIEDVVPQNNAVQLISTVGVIEQLFDRVILATGHMFPIDEDETDHYYPSPWSGLIDADIPATSVGIMGTSLSAIDAAMAVSCQHGRFKEDGKGDLSYELKDKNSKLAISLLSRSGIVPEADFYCPLPYEPLTVCTEAALTNERSKSTDGLLDRAYVLFAREIETNDPDWAKEIALQKLDADTFHDAYFDRRLKSDPFKWARKNLKEVEENRDARITVAWRYAILRMHEAFEVLYADLCEDDRKRFDRGLKRVFVDNYAAIPPESIRRMLALRDAKILSVASLGEDYGMTVRPEKTIITSNDECYEFEVFIDARGQQALGSKEIPFPTLRKILLDAGPEVTEVGEDYSVIDPPELEGLVSLGAIPFLMHDRPFVQGITACAEIGKAMGHAVRRQATRRRRRVMAACGGPRRKAEPT</sequence>
<dbReference type="Pfam" id="PF13454">
    <property type="entry name" value="NAD_binding_9"/>
    <property type="match status" value="1"/>
</dbReference>
<dbReference type="InterPro" id="IPR036188">
    <property type="entry name" value="FAD/NAD-bd_sf"/>
</dbReference>
<keyword evidence="3" id="KW-1185">Reference proteome</keyword>
<organism evidence="2 3">
    <name type="scientific">Aquamicrobium aerolatum DSM 21857</name>
    <dbReference type="NCBI Taxonomy" id="1121003"/>
    <lineage>
        <taxon>Bacteria</taxon>
        <taxon>Pseudomonadati</taxon>
        <taxon>Pseudomonadota</taxon>
        <taxon>Alphaproteobacteria</taxon>
        <taxon>Hyphomicrobiales</taxon>
        <taxon>Phyllobacteriaceae</taxon>
        <taxon>Aerobium</taxon>
    </lineage>
</organism>
<gene>
    <name evidence="2" type="ORF">SAMN03080618_03310</name>
</gene>
<feature type="domain" description="FAD-dependent urate hydroxylase HpyO/Asp monooxygenase CreE-like FAD/NAD(P)-binding" evidence="1">
    <location>
        <begin position="6"/>
        <end position="165"/>
    </location>
</feature>
<reference evidence="3" key="1">
    <citation type="submission" date="2016-10" db="EMBL/GenBank/DDBJ databases">
        <authorList>
            <person name="Varghese N."/>
            <person name="Submissions S."/>
        </authorList>
    </citation>
    <scope>NUCLEOTIDE SEQUENCE [LARGE SCALE GENOMIC DNA]</scope>
    <source>
        <strain evidence="3">DSM 21857</strain>
    </source>
</reference>
<dbReference type="RefSeq" id="WP_091524639.1">
    <property type="nucleotide sequence ID" value="NZ_FORF01000028.1"/>
</dbReference>
<dbReference type="Gene3D" id="3.50.50.60">
    <property type="entry name" value="FAD/NAD(P)-binding domain"/>
    <property type="match status" value="1"/>
</dbReference>
<evidence type="ECO:0000259" key="1">
    <source>
        <dbReference type="Pfam" id="PF13454"/>
    </source>
</evidence>
<dbReference type="AlphaFoldDB" id="A0A1I3SB81"/>
<dbReference type="PANTHER" id="PTHR40254:SF1">
    <property type="entry name" value="BLR0577 PROTEIN"/>
    <property type="match status" value="1"/>
</dbReference>